<feature type="transmembrane region" description="Helical" evidence="7">
    <location>
        <begin position="103"/>
        <end position="129"/>
    </location>
</feature>
<keyword evidence="4 7" id="KW-1133">Transmembrane helix</keyword>
<dbReference type="GO" id="GO:0015499">
    <property type="term" value="F:formate transmembrane transporter activity"/>
    <property type="evidence" value="ECO:0007669"/>
    <property type="project" value="TreeGrafter"/>
</dbReference>
<dbReference type="PANTHER" id="PTHR30520">
    <property type="entry name" value="FORMATE TRANSPORTER-RELATED"/>
    <property type="match status" value="1"/>
</dbReference>
<dbReference type="PANTHER" id="PTHR30520:SF6">
    <property type="entry name" value="FORMATE_NITRATE FAMILY TRANSPORTER (EUROFUNG)"/>
    <property type="match status" value="1"/>
</dbReference>
<feature type="transmembrane region" description="Helical" evidence="7">
    <location>
        <begin position="185"/>
        <end position="209"/>
    </location>
</feature>
<gene>
    <name evidence="8" type="ORF">A9Q68_00675</name>
</gene>
<dbReference type="RefSeq" id="WP_071792745.1">
    <property type="nucleotide sequence ID" value="NZ_LZDD01000001.1"/>
</dbReference>
<accession>A0A1L8MMV7</accession>
<keyword evidence="2" id="KW-0813">Transport</keyword>
<evidence type="ECO:0000256" key="2">
    <source>
        <dbReference type="ARBA" id="ARBA00022448"/>
    </source>
</evidence>
<dbReference type="InterPro" id="IPR000292">
    <property type="entry name" value="For/NO2_transpt"/>
</dbReference>
<reference evidence="9" key="1">
    <citation type="submission" date="2016-06" db="EMBL/GenBank/DDBJ databases">
        <authorList>
            <person name="de Vries S.P.W."/>
            <person name="Hadjirin N.F."/>
            <person name="Lay E.M."/>
            <person name="Zadoks R.N."/>
            <person name="Peacock S.J."/>
            <person name="Parkhill J."/>
            <person name="Grant A.J."/>
            <person name="Mcdougall S."/>
            <person name="Holmes M.A."/>
        </authorList>
    </citation>
    <scope>NUCLEOTIDE SEQUENCE [LARGE SCALE GENOMIC DNA]</scope>
    <source>
        <strain evidence="9">NZ1587</strain>
    </source>
</reference>
<dbReference type="GO" id="GO:0005886">
    <property type="term" value="C:plasma membrane"/>
    <property type="evidence" value="ECO:0007669"/>
    <property type="project" value="TreeGrafter"/>
</dbReference>
<dbReference type="Gene3D" id="1.20.1080.10">
    <property type="entry name" value="Glycerol uptake facilitator protein"/>
    <property type="match status" value="1"/>
</dbReference>
<organism evidence="8 9">
    <name type="scientific">Streptococcus bovimastitidis</name>
    <dbReference type="NCBI Taxonomy" id="1856638"/>
    <lineage>
        <taxon>Bacteria</taxon>
        <taxon>Bacillati</taxon>
        <taxon>Bacillota</taxon>
        <taxon>Bacilli</taxon>
        <taxon>Lactobacillales</taxon>
        <taxon>Streptococcaceae</taxon>
        <taxon>Streptococcus</taxon>
    </lineage>
</organism>
<name>A0A1L8MMV7_9STRE</name>
<dbReference type="AlphaFoldDB" id="A0A1L8MMV7"/>
<evidence type="ECO:0000256" key="1">
    <source>
        <dbReference type="ARBA" id="ARBA00004141"/>
    </source>
</evidence>
<protein>
    <submittedName>
        <fullName evidence="8">Formate-nitrite transporter</fullName>
    </submittedName>
</protein>
<evidence type="ECO:0000313" key="8">
    <source>
        <dbReference type="EMBL" id="OJF72088.1"/>
    </source>
</evidence>
<dbReference type="InterPro" id="IPR023271">
    <property type="entry name" value="Aquaporin-like"/>
</dbReference>
<evidence type="ECO:0000256" key="7">
    <source>
        <dbReference type="SAM" id="Phobius"/>
    </source>
</evidence>
<evidence type="ECO:0000256" key="4">
    <source>
        <dbReference type="ARBA" id="ARBA00022989"/>
    </source>
</evidence>
<dbReference type="EMBL" id="LZDD01000001">
    <property type="protein sequence ID" value="OJF72088.1"/>
    <property type="molecule type" value="Genomic_DNA"/>
</dbReference>
<dbReference type="PROSITE" id="PS01005">
    <property type="entry name" value="FORMATE_NITRITE_TP_1"/>
    <property type="match status" value="1"/>
</dbReference>
<dbReference type="InterPro" id="IPR024002">
    <property type="entry name" value="For/NO2_transpt_CS"/>
</dbReference>
<dbReference type="STRING" id="1856638.A9Q68_00675"/>
<comment type="subcellular location">
    <subcellularLocation>
        <location evidence="1">Membrane</location>
        <topology evidence="1">Multi-pass membrane protein</topology>
    </subcellularLocation>
</comment>
<dbReference type="Proteomes" id="UP000182015">
    <property type="component" value="Unassembled WGS sequence"/>
</dbReference>
<dbReference type="OrthoDB" id="9786493at2"/>
<evidence type="ECO:0000256" key="3">
    <source>
        <dbReference type="ARBA" id="ARBA00022692"/>
    </source>
</evidence>
<evidence type="ECO:0000313" key="9">
    <source>
        <dbReference type="Proteomes" id="UP000182015"/>
    </source>
</evidence>
<comment type="similarity">
    <text evidence="6">Belongs to the FNT transporter (TC 1.A.16) family.</text>
</comment>
<evidence type="ECO:0000256" key="6">
    <source>
        <dbReference type="ARBA" id="ARBA00049660"/>
    </source>
</evidence>
<feature type="transmembrane region" description="Helical" evidence="7">
    <location>
        <begin position="23"/>
        <end position="44"/>
    </location>
</feature>
<feature type="transmembrane region" description="Helical" evidence="7">
    <location>
        <begin position="229"/>
        <end position="250"/>
    </location>
</feature>
<evidence type="ECO:0000256" key="5">
    <source>
        <dbReference type="ARBA" id="ARBA00023136"/>
    </source>
</evidence>
<sequence>MKSPEEILNATIAIGHHKIEKSFLAKAILGFIGGAMISLGYLLYVRIAASGLETFGAFSSILGACAFPIGLIIILMAGGELITGNMMAVSATFFAKKISLKDLLLNWVTITIFNIIGAFFVAFVFGHFLGLTSSGIFKEEVLHVAQAKIAASPLQAFVSGIGCNWFVGLALWLNYGAGDASGKVLGIWFPVMTFVALGFQHSVANAFVIPAAIFEGGANWLQFIQNFTFVYAGNIIGGAVFVSLFYYLAFHHPEHD</sequence>
<keyword evidence="5 7" id="KW-0472">Membrane</keyword>
<proteinExistence type="inferred from homology"/>
<dbReference type="Pfam" id="PF01226">
    <property type="entry name" value="Form_Nir_trans"/>
    <property type="match status" value="1"/>
</dbReference>
<feature type="transmembrane region" description="Helical" evidence="7">
    <location>
        <begin position="56"/>
        <end position="82"/>
    </location>
</feature>
<dbReference type="FunFam" id="1.20.1080.10:FF:000011">
    <property type="entry name" value="Formate family transporter"/>
    <property type="match status" value="1"/>
</dbReference>
<comment type="caution">
    <text evidence="8">The sequence shown here is derived from an EMBL/GenBank/DDBJ whole genome shotgun (WGS) entry which is preliminary data.</text>
</comment>
<keyword evidence="9" id="KW-1185">Reference proteome</keyword>
<keyword evidence="3 7" id="KW-0812">Transmembrane</keyword>
<feature type="transmembrane region" description="Helical" evidence="7">
    <location>
        <begin position="149"/>
        <end position="173"/>
    </location>
</feature>